<feature type="chain" id="PRO_5017793335" description="DUF7908 domain-containing protein" evidence="1">
    <location>
        <begin position="19"/>
        <end position="302"/>
    </location>
</feature>
<dbReference type="Proteomes" id="UP000256645">
    <property type="component" value="Unassembled WGS sequence"/>
</dbReference>
<keyword evidence="4" id="KW-1185">Reference proteome</keyword>
<dbReference type="OrthoDB" id="3559145at2759"/>
<protein>
    <recommendedName>
        <fullName evidence="2">DUF7908 domain-containing protein</fullName>
    </recommendedName>
</protein>
<organism evidence="3 4">
    <name type="scientific">Coleophoma cylindrospora</name>
    <dbReference type="NCBI Taxonomy" id="1849047"/>
    <lineage>
        <taxon>Eukaryota</taxon>
        <taxon>Fungi</taxon>
        <taxon>Dikarya</taxon>
        <taxon>Ascomycota</taxon>
        <taxon>Pezizomycotina</taxon>
        <taxon>Leotiomycetes</taxon>
        <taxon>Helotiales</taxon>
        <taxon>Dermateaceae</taxon>
        <taxon>Coleophoma</taxon>
    </lineage>
</organism>
<feature type="domain" description="DUF7908" evidence="2">
    <location>
        <begin position="110"/>
        <end position="232"/>
    </location>
</feature>
<proteinExistence type="predicted"/>
<accession>A0A3D8R1M6</accession>
<comment type="caution">
    <text evidence="3">The sequence shown here is derived from an EMBL/GenBank/DDBJ whole genome shotgun (WGS) entry which is preliminary data.</text>
</comment>
<gene>
    <name evidence="3" type="ORF">BP6252_09217</name>
</gene>
<evidence type="ECO:0000313" key="3">
    <source>
        <dbReference type="EMBL" id="RDW67821.1"/>
    </source>
</evidence>
<evidence type="ECO:0000259" key="2">
    <source>
        <dbReference type="Pfam" id="PF25485"/>
    </source>
</evidence>
<dbReference type="EMBL" id="PDLM01000010">
    <property type="protein sequence ID" value="RDW67821.1"/>
    <property type="molecule type" value="Genomic_DNA"/>
</dbReference>
<name>A0A3D8R1M6_9HELO</name>
<dbReference type="Pfam" id="PF25485">
    <property type="entry name" value="DUF7908"/>
    <property type="match status" value="1"/>
</dbReference>
<keyword evidence="1" id="KW-0732">Signal</keyword>
<dbReference type="AlphaFoldDB" id="A0A3D8R1M6"/>
<evidence type="ECO:0000256" key="1">
    <source>
        <dbReference type="SAM" id="SignalP"/>
    </source>
</evidence>
<sequence length="302" mass="31406">MLFARIIPALCLAGAVDCYQIIRRQEACTPASGGIVQIYISTTVVTYPVHVSTYVSANKVININGGVTINVNNAPTIIDTTVTATATETISSTVTAVATATDTAFPFILLAEPALIAKRQISYFSSYVGANGKTTPNCAAAAVFSINEGQLYSRGEPVSTNPGVPYQPFAVSPIIGEITQDFESYSGYLTWNNTAFYHDAASFCNYNGTVEAVFYGNMTSSCTPINLAIVPAAACVPALSSSSIPAIVTNATIYSNFTASTSAPSNNLTASTSTPSSSLATPITSFNLTISTTTSLPSSSVV</sequence>
<dbReference type="InterPro" id="IPR057230">
    <property type="entry name" value="DUF7908"/>
</dbReference>
<reference evidence="3 4" key="1">
    <citation type="journal article" date="2018" name="IMA Fungus">
        <title>IMA Genome-F 9: Draft genome sequence of Annulohypoxylon stygium, Aspergillus mulundensis, Berkeleyomyces basicola (syn. Thielaviopsis basicola), Ceratocystis smalleyi, two Cercospora beticola strains, Coleophoma cylindrospora, Fusarium fracticaudum, Phialophora cf. hyalina, and Morchella septimelata.</title>
        <authorList>
            <person name="Wingfield B.D."/>
            <person name="Bills G.F."/>
            <person name="Dong Y."/>
            <person name="Huang W."/>
            <person name="Nel W.J."/>
            <person name="Swalarsk-Parry B.S."/>
            <person name="Vaghefi N."/>
            <person name="Wilken P.M."/>
            <person name="An Z."/>
            <person name="de Beer Z.W."/>
            <person name="De Vos L."/>
            <person name="Chen L."/>
            <person name="Duong T.A."/>
            <person name="Gao Y."/>
            <person name="Hammerbacher A."/>
            <person name="Kikkert J.R."/>
            <person name="Li Y."/>
            <person name="Li H."/>
            <person name="Li K."/>
            <person name="Li Q."/>
            <person name="Liu X."/>
            <person name="Ma X."/>
            <person name="Naidoo K."/>
            <person name="Pethybridge S.J."/>
            <person name="Sun J."/>
            <person name="Steenkamp E.T."/>
            <person name="van der Nest M.A."/>
            <person name="van Wyk S."/>
            <person name="Wingfield M.J."/>
            <person name="Xiong C."/>
            <person name="Yue Q."/>
            <person name="Zhang X."/>
        </authorList>
    </citation>
    <scope>NUCLEOTIDE SEQUENCE [LARGE SCALE GENOMIC DNA]</scope>
    <source>
        <strain evidence="3 4">BP6252</strain>
    </source>
</reference>
<dbReference type="STRING" id="1849047.A0A3D8R1M6"/>
<feature type="signal peptide" evidence="1">
    <location>
        <begin position="1"/>
        <end position="18"/>
    </location>
</feature>
<evidence type="ECO:0000313" key="4">
    <source>
        <dbReference type="Proteomes" id="UP000256645"/>
    </source>
</evidence>